<dbReference type="InterPro" id="IPR012309">
    <property type="entry name" value="DNA_ligase_ATP-dep_C"/>
</dbReference>
<evidence type="ECO:0000256" key="11">
    <source>
        <dbReference type="ARBA" id="ARBA00022839"/>
    </source>
</evidence>
<feature type="domain" description="ATP-dependent DNA ligase family profile" evidence="22">
    <location>
        <begin position="290"/>
        <end position="425"/>
    </location>
</feature>
<evidence type="ECO:0000256" key="16">
    <source>
        <dbReference type="ARBA" id="ARBA00023204"/>
    </source>
</evidence>
<keyword evidence="18" id="KW-0511">Multifunctional enzyme</keyword>
<organism evidence="23 24">
    <name type="scientific">Bdellovibrio svalbardensis</name>
    <dbReference type="NCBI Taxonomy" id="2972972"/>
    <lineage>
        <taxon>Bacteria</taxon>
        <taxon>Pseudomonadati</taxon>
        <taxon>Bdellovibrionota</taxon>
        <taxon>Bdellovibrionia</taxon>
        <taxon>Bdellovibrionales</taxon>
        <taxon>Pseudobdellovibrionaceae</taxon>
        <taxon>Bdellovibrio</taxon>
    </lineage>
</organism>
<dbReference type="InterPro" id="IPR012310">
    <property type="entry name" value="DNA_ligase_ATP-dep_cent"/>
</dbReference>
<accession>A0ABT6DIL0</accession>
<keyword evidence="12" id="KW-0067">ATP-binding</keyword>
<protein>
    <recommendedName>
        <fullName evidence="2">DNA ligase (ATP)</fullName>
        <ecNumber evidence="2">6.5.1.1</ecNumber>
    </recommendedName>
    <alternativeName>
        <fullName evidence="19">NHEJ DNA polymerase</fullName>
    </alternativeName>
</protein>
<dbReference type="SUPFAM" id="SSF56091">
    <property type="entry name" value="DNA ligase/mRNA capping enzyme, catalytic domain"/>
    <property type="match status" value="1"/>
</dbReference>
<keyword evidence="17" id="KW-0464">Manganese</keyword>
<keyword evidence="13" id="KW-0239">DNA-directed DNA polymerase</keyword>
<dbReference type="RefSeq" id="WP_277578172.1">
    <property type="nucleotide sequence ID" value="NZ_JANRMI010000002.1"/>
</dbReference>
<keyword evidence="4" id="KW-0808">Transferase</keyword>
<gene>
    <name evidence="23" type="primary">ligD</name>
    <name evidence="23" type="ORF">NWE73_10000</name>
</gene>
<evidence type="ECO:0000256" key="2">
    <source>
        <dbReference type="ARBA" id="ARBA00012727"/>
    </source>
</evidence>
<dbReference type="PANTHER" id="PTHR42705">
    <property type="entry name" value="BIFUNCTIONAL NON-HOMOLOGOUS END JOINING PROTEIN LIGD"/>
    <property type="match status" value="1"/>
</dbReference>
<evidence type="ECO:0000256" key="12">
    <source>
        <dbReference type="ARBA" id="ARBA00022840"/>
    </source>
</evidence>
<dbReference type="InterPro" id="IPR052171">
    <property type="entry name" value="NHEJ_LigD"/>
</dbReference>
<evidence type="ECO:0000256" key="21">
    <source>
        <dbReference type="SAM" id="MobiDB-lite"/>
    </source>
</evidence>
<dbReference type="EC" id="6.5.1.1" evidence="2"/>
<evidence type="ECO:0000256" key="20">
    <source>
        <dbReference type="ARBA" id="ARBA00034003"/>
    </source>
</evidence>
<dbReference type="InterPro" id="IPR014144">
    <property type="entry name" value="LigD_PE_domain"/>
</dbReference>
<dbReference type="Gene3D" id="3.30.1490.70">
    <property type="match status" value="1"/>
</dbReference>
<keyword evidence="7" id="KW-0479">Metal-binding</keyword>
<sequence>MPLHEYQQKRNFKKTSEPKGTKRKSKEHALMFVIQEHHASHLHYDLRLEWEGVLKSWAIPKGPSLDPNTKRLAVEVEDHPLSYGSFEGVIPENQYGAGEVIIWDTGTWIPTTDPAVGFKKGHLQFDLKGKKLKGRWDLIRTHFAGRKNQWLLIKQKDDFVKPETSPPKKKSSKKSEKIPVSSTRTGHSKNSKLKASQFISPELAQLANIPPLGDNWIHEIKFDGYRMQAHINRGKAVLLTRTGLDWSNRFPSLIESLKSLSVDEAVLDGEVVWLDSTGRSDFQLLQNALKSQQTAPLIYYAFDLLSYSTQDTRDLELSERKKRLKMILKKAAKNIRYSEELRGSGQELLKIACQHKLEGIVSKNIESTYVSNRNPNWIKTKCTHQQEFVIGGYTKGSGARSSLGALLLGVYKKNQLHYVGKVGTGFTQKSLLEVLKTLAPLEQRKSPFQKKSPHEHRVHWLKPLWSAEIIFANWTHDGHLRAPVFNGLREDKPTKEITVEEPLSAKELESVTITNPDKILFPKEKITKLEVANYYHKISKEILPYLRNRPLSLLRCPEGVLKSCFFQKHIPTPLPATLREIPIAEKSGVKNYIGLQNPLGLTTLVQMGAFEIHCWNSVAESVENPDQIVIDFDPGPHVPWHQVVEAAFDLKKMLEQLKIKSFVKLSGGKGLHVHIPVRPVYSWEQIKAFSAALAKELEISRPDRYIFKMTKNLRAKKIFIDYFRNTRGATAVAPYSLRARPQSAVAMPLEWSQLKKTTSADEFSLTRALAYLAKRKKDPWSEFQNSHQRIKILDDSLKLGSKSFRRKIDTASTRTR</sequence>
<dbReference type="SUPFAM" id="SSF50249">
    <property type="entry name" value="Nucleic acid-binding proteins"/>
    <property type="match status" value="1"/>
</dbReference>
<evidence type="ECO:0000256" key="9">
    <source>
        <dbReference type="ARBA" id="ARBA00022763"/>
    </source>
</evidence>
<evidence type="ECO:0000256" key="14">
    <source>
        <dbReference type="ARBA" id="ARBA00023125"/>
    </source>
</evidence>
<keyword evidence="14" id="KW-0238">DNA-binding</keyword>
<dbReference type="Gene3D" id="2.40.50.140">
    <property type="entry name" value="Nucleic acid-binding proteins"/>
    <property type="match status" value="1"/>
</dbReference>
<evidence type="ECO:0000256" key="19">
    <source>
        <dbReference type="ARBA" id="ARBA00029943"/>
    </source>
</evidence>
<feature type="region of interest" description="Disordered" evidence="21">
    <location>
        <begin position="159"/>
        <end position="192"/>
    </location>
</feature>
<dbReference type="CDD" id="cd04862">
    <property type="entry name" value="PaeLigD_Pol_like"/>
    <property type="match status" value="1"/>
</dbReference>
<evidence type="ECO:0000256" key="4">
    <source>
        <dbReference type="ARBA" id="ARBA00022679"/>
    </source>
</evidence>
<evidence type="ECO:0000256" key="8">
    <source>
        <dbReference type="ARBA" id="ARBA00022741"/>
    </source>
</evidence>
<comment type="caution">
    <text evidence="23">The sequence shown here is derived from an EMBL/GenBank/DDBJ whole genome shotgun (WGS) entry which is preliminary data.</text>
</comment>
<dbReference type="NCBIfam" id="TIGR02779">
    <property type="entry name" value="NHEJ_ligase_lig"/>
    <property type="match status" value="1"/>
</dbReference>
<evidence type="ECO:0000313" key="24">
    <source>
        <dbReference type="Proteomes" id="UP001152321"/>
    </source>
</evidence>
<evidence type="ECO:0000256" key="13">
    <source>
        <dbReference type="ARBA" id="ARBA00022932"/>
    </source>
</evidence>
<dbReference type="Gene3D" id="3.30.470.30">
    <property type="entry name" value="DNA ligase/mRNA capping enzyme"/>
    <property type="match status" value="1"/>
</dbReference>
<evidence type="ECO:0000256" key="6">
    <source>
        <dbReference type="ARBA" id="ARBA00022722"/>
    </source>
</evidence>
<dbReference type="Proteomes" id="UP001152321">
    <property type="component" value="Unassembled WGS sequence"/>
</dbReference>
<dbReference type="Pfam" id="PF01068">
    <property type="entry name" value="DNA_ligase_A_M"/>
    <property type="match status" value="1"/>
</dbReference>
<dbReference type="InterPro" id="IPR014143">
    <property type="entry name" value="NHEJ_ligase_prk"/>
</dbReference>
<dbReference type="Gene3D" id="3.90.920.10">
    <property type="entry name" value="DNA primase, PRIM domain"/>
    <property type="match status" value="1"/>
</dbReference>
<dbReference type="InterPro" id="IPR014145">
    <property type="entry name" value="LigD_pol_dom"/>
</dbReference>
<evidence type="ECO:0000256" key="15">
    <source>
        <dbReference type="ARBA" id="ARBA00023172"/>
    </source>
</evidence>
<keyword evidence="15" id="KW-0233">DNA recombination</keyword>
<dbReference type="NCBIfam" id="TIGR02777">
    <property type="entry name" value="LigD_PE_dom"/>
    <property type="match status" value="1"/>
</dbReference>
<dbReference type="Pfam" id="PF13298">
    <property type="entry name" value="LigD_N"/>
    <property type="match status" value="1"/>
</dbReference>
<keyword evidence="5" id="KW-0548">Nucleotidyltransferase</keyword>
<keyword evidence="9" id="KW-0227">DNA damage</keyword>
<evidence type="ECO:0000259" key="22">
    <source>
        <dbReference type="PROSITE" id="PS50160"/>
    </source>
</evidence>
<evidence type="ECO:0000256" key="10">
    <source>
        <dbReference type="ARBA" id="ARBA00022801"/>
    </source>
</evidence>
<dbReference type="EMBL" id="JANRMI010000002">
    <property type="protein sequence ID" value="MDG0816697.1"/>
    <property type="molecule type" value="Genomic_DNA"/>
</dbReference>
<evidence type="ECO:0000256" key="17">
    <source>
        <dbReference type="ARBA" id="ARBA00023211"/>
    </source>
</evidence>
<keyword evidence="3 23" id="KW-0436">Ligase</keyword>
<dbReference type="NCBIfam" id="TIGR02778">
    <property type="entry name" value="ligD_pol"/>
    <property type="match status" value="1"/>
</dbReference>
<comment type="catalytic activity">
    <reaction evidence="20">
        <text>ATP + (deoxyribonucleotide)n-3'-hydroxyl + 5'-phospho-(deoxyribonucleotide)m = (deoxyribonucleotide)n+m + AMP + diphosphate.</text>
        <dbReference type="EC" id="6.5.1.1"/>
    </reaction>
</comment>
<dbReference type="PROSITE" id="PS50160">
    <property type="entry name" value="DNA_LIGASE_A3"/>
    <property type="match status" value="1"/>
</dbReference>
<reference evidence="23" key="1">
    <citation type="submission" date="2022-08" db="EMBL/GenBank/DDBJ databases">
        <title>Novel Bdellovibrio Species Isolated from Svalbard: Designation Bdellovibrio svalbardensis.</title>
        <authorList>
            <person name="Mitchell R.J."/>
            <person name="Choi S.Y."/>
        </authorList>
    </citation>
    <scope>NUCLEOTIDE SEQUENCE</scope>
    <source>
        <strain evidence="23">PAP01</strain>
    </source>
</reference>
<keyword evidence="8" id="KW-0547">Nucleotide-binding</keyword>
<dbReference type="InterPro" id="IPR033651">
    <property type="entry name" value="PaeLigD_Pol-like"/>
</dbReference>
<keyword evidence="16" id="KW-0234">DNA repair</keyword>
<dbReference type="CDD" id="cd07971">
    <property type="entry name" value="OBF_DNA_ligase_LigD"/>
    <property type="match status" value="1"/>
</dbReference>
<dbReference type="CDD" id="cd07906">
    <property type="entry name" value="Adenylation_DNA_ligase_LigD_LigC"/>
    <property type="match status" value="1"/>
</dbReference>
<evidence type="ECO:0000313" key="23">
    <source>
        <dbReference type="EMBL" id="MDG0816697.1"/>
    </source>
</evidence>
<keyword evidence="10" id="KW-0378">Hydrolase</keyword>
<comment type="cofactor">
    <cofactor evidence="1">
        <name>Mn(2+)</name>
        <dbReference type="ChEBI" id="CHEBI:29035"/>
    </cofactor>
</comment>
<evidence type="ECO:0000256" key="7">
    <source>
        <dbReference type="ARBA" id="ARBA00022723"/>
    </source>
</evidence>
<evidence type="ECO:0000256" key="18">
    <source>
        <dbReference type="ARBA" id="ARBA00023268"/>
    </source>
</evidence>
<dbReference type="GO" id="GO:0003910">
    <property type="term" value="F:DNA ligase (ATP) activity"/>
    <property type="evidence" value="ECO:0007669"/>
    <property type="project" value="UniProtKB-EC"/>
</dbReference>
<proteinExistence type="predicted"/>
<name>A0ABT6DIL0_9BACT</name>
<evidence type="ECO:0000256" key="5">
    <source>
        <dbReference type="ARBA" id="ARBA00022695"/>
    </source>
</evidence>
<keyword evidence="11" id="KW-0269">Exonuclease</keyword>
<keyword evidence="24" id="KW-1185">Reference proteome</keyword>
<feature type="region of interest" description="Disordered" evidence="21">
    <location>
        <begin position="1"/>
        <end position="24"/>
    </location>
</feature>
<dbReference type="Pfam" id="PF21686">
    <property type="entry name" value="LigD_Prim-Pol"/>
    <property type="match status" value="1"/>
</dbReference>
<dbReference type="PANTHER" id="PTHR42705:SF2">
    <property type="entry name" value="BIFUNCTIONAL NON-HOMOLOGOUS END JOINING PROTEIN LIGD"/>
    <property type="match status" value="1"/>
</dbReference>
<dbReference type="NCBIfam" id="TIGR02776">
    <property type="entry name" value="NHEJ_ligase_prk"/>
    <property type="match status" value="1"/>
</dbReference>
<dbReference type="InterPro" id="IPR014146">
    <property type="entry name" value="LigD_ligase_dom"/>
</dbReference>
<dbReference type="Pfam" id="PF04679">
    <property type="entry name" value="DNA_ligase_A_C"/>
    <property type="match status" value="1"/>
</dbReference>
<keyword evidence="6" id="KW-0540">Nuclease</keyword>
<evidence type="ECO:0000256" key="3">
    <source>
        <dbReference type="ARBA" id="ARBA00022598"/>
    </source>
</evidence>
<dbReference type="InterPro" id="IPR012340">
    <property type="entry name" value="NA-bd_OB-fold"/>
</dbReference>
<evidence type="ECO:0000256" key="1">
    <source>
        <dbReference type="ARBA" id="ARBA00001936"/>
    </source>
</evidence>